<evidence type="ECO:0000313" key="6">
    <source>
        <dbReference type="Proteomes" id="UP000294581"/>
    </source>
</evidence>
<organism evidence="5 6">
    <name type="scientific">Alicyclobacillus sacchari</name>
    <dbReference type="NCBI Taxonomy" id="392010"/>
    <lineage>
        <taxon>Bacteria</taxon>
        <taxon>Bacillati</taxon>
        <taxon>Bacillota</taxon>
        <taxon>Bacilli</taxon>
        <taxon>Bacillales</taxon>
        <taxon>Alicyclobacillaceae</taxon>
        <taxon>Alicyclobacillus</taxon>
    </lineage>
</organism>
<name>A0A4R8L585_9BACL</name>
<protein>
    <recommendedName>
        <fullName evidence="3">Nuclease SbcCD subunit C</fullName>
    </recommendedName>
</protein>
<evidence type="ECO:0000256" key="2">
    <source>
        <dbReference type="ARBA" id="ARBA00011322"/>
    </source>
</evidence>
<proteinExistence type="inferred from homology"/>
<dbReference type="EMBL" id="SORF01000042">
    <property type="protein sequence ID" value="TDY37797.1"/>
    <property type="molecule type" value="Genomic_DNA"/>
</dbReference>
<dbReference type="Pfam" id="PF13476">
    <property type="entry name" value="AAA_23"/>
    <property type="match status" value="1"/>
</dbReference>
<evidence type="ECO:0000313" key="5">
    <source>
        <dbReference type="EMBL" id="TDY37797.1"/>
    </source>
</evidence>
<dbReference type="AlphaFoldDB" id="A0A4R8L585"/>
<dbReference type="Gene3D" id="3.40.50.300">
    <property type="entry name" value="P-loop containing nucleotide triphosphate hydrolases"/>
    <property type="match status" value="1"/>
</dbReference>
<dbReference type="RefSeq" id="WP_166669182.1">
    <property type="nucleotide sequence ID" value="NZ_SORF01000042.1"/>
</dbReference>
<comment type="subunit">
    <text evidence="2">Heterodimer of SbcC and SbcD.</text>
</comment>
<accession>A0A4R8L585</accession>
<comment type="similarity">
    <text evidence="1">Belongs to the SMC family. SbcC subfamily.</text>
</comment>
<sequence length="114" mass="12654">MKILSIQLENFRSFAEVSFQFHDTTIIAGHNGAGKSTLAEAVVWCLFGTDIAGRQKQDEKLMRLGEKRMAVTVTWLIRGKSVVISRTRASRQGSTLLVNGKRAQLGQIEGWFGT</sequence>
<evidence type="ECO:0000256" key="3">
    <source>
        <dbReference type="ARBA" id="ARBA00013368"/>
    </source>
</evidence>
<dbReference type="PANTHER" id="PTHR32114:SF2">
    <property type="entry name" value="ABC TRANSPORTER ABCH.3"/>
    <property type="match status" value="1"/>
</dbReference>
<keyword evidence="6" id="KW-1185">Reference proteome</keyword>
<dbReference type="InterPro" id="IPR038729">
    <property type="entry name" value="Rad50/SbcC_AAA"/>
</dbReference>
<dbReference type="Proteomes" id="UP000294581">
    <property type="component" value="Unassembled WGS sequence"/>
</dbReference>
<dbReference type="GO" id="GO:0006302">
    <property type="term" value="P:double-strand break repair"/>
    <property type="evidence" value="ECO:0007669"/>
    <property type="project" value="InterPro"/>
</dbReference>
<evidence type="ECO:0000256" key="1">
    <source>
        <dbReference type="ARBA" id="ARBA00006930"/>
    </source>
</evidence>
<dbReference type="PANTHER" id="PTHR32114">
    <property type="entry name" value="ABC TRANSPORTER ABCH.3"/>
    <property type="match status" value="1"/>
</dbReference>
<comment type="caution">
    <text evidence="5">The sequence shown here is derived from an EMBL/GenBank/DDBJ whole genome shotgun (WGS) entry which is preliminary data.</text>
</comment>
<dbReference type="SUPFAM" id="SSF52540">
    <property type="entry name" value="P-loop containing nucleoside triphosphate hydrolases"/>
    <property type="match status" value="1"/>
</dbReference>
<dbReference type="InterPro" id="IPR027417">
    <property type="entry name" value="P-loop_NTPase"/>
</dbReference>
<evidence type="ECO:0000259" key="4">
    <source>
        <dbReference type="Pfam" id="PF13476"/>
    </source>
</evidence>
<feature type="domain" description="Rad50/SbcC-type AAA" evidence="4">
    <location>
        <begin position="5"/>
        <end position="97"/>
    </location>
</feature>
<feature type="non-terminal residue" evidence="5">
    <location>
        <position position="114"/>
    </location>
</feature>
<reference evidence="5 6" key="1">
    <citation type="submission" date="2019-03" db="EMBL/GenBank/DDBJ databases">
        <title>Genomic Encyclopedia of Type Strains, Phase IV (KMG-IV): sequencing the most valuable type-strain genomes for metagenomic binning, comparative biology and taxonomic classification.</title>
        <authorList>
            <person name="Goeker M."/>
        </authorList>
    </citation>
    <scope>NUCLEOTIDE SEQUENCE [LARGE SCALE GENOMIC DNA]</scope>
    <source>
        <strain evidence="5 6">DSM 17974</strain>
    </source>
</reference>
<dbReference type="GO" id="GO:0016887">
    <property type="term" value="F:ATP hydrolysis activity"/>
    <property type="evidence" value="ECO:0007669"/>
    <property type="project" value="InterPro"/>
</dbReference>
<gene>
    <name evidence="5" type="ORF">C7445_1427</name>
</gene>